<dbReference type="GO" id="GO:0016746">
    <property type="term" value="F:acyltransferase activity"/>
    <property type="evidence" value="ECO:0007669"/>
    <property type="project" value="UniProtKB-KW"/>
</dbReference>
<accession>A0ABX1C4M3</accession>
<comment type="caution">
    <text evidence="4">The sequence shown here is derived from an EMBL/GenBank/DDBJ whole genome shotgun (WGS) entry which is preliminary data.</text>
</comment>
<feature type="transmembrane region" description="Helical" evidence="2">
    <location>
        <begin position="299"/>
        <end position="317"/>
    </location>
</feature>
<keyword evidence="5" id="KW-1185">Reference proteome</keyword>
<feature type="transmembrane region" description="Helical" evidence="2">
    <location>
        <begin position="52"/>
        <end position="70"/>
    </location>
</feature>
<dbReference type="RefSeq" id="WP_168087004.1">
    <property type="nucleotide sequence ID" value="NZ_BHZH01000058.1"/>
</dbReference>
<feature type="transmembrane region" description="Helical" evidence="2">
    <location>
        <begin position="146"/>
        <end position="165"/>
    </location>
</feature>
<dbReference type="Pfam" id="PF01757">
    <property type="entry name" value="Acyl_transf_3"/>
    <property type="match status" value="1"/>
</dbReference>
<organism evidence="4 5">
    <name type="scientific">Streptomyces bohaiensis</name>
    <dbReference type="NCBI Taxonomy" id="1431344"/>
    <lineage>
        <taxon>Bacteria</taxon>
        <taxon>Bacillati</taxon>
        <taxon>Actinomycetota</taxon>
        <taxon>Actinomycetes</taxon>
        <taxon>Kitasatosporales</taxon>
        <taxon>Streptomycetaceae</taxon>
        <taxon>Streptomyces</taxon>
    </lineage>
</organism>
<name>A0ABX1C4M3_9ACTN</name>
<feature type="domain" description="Acyltransferase 3" evidence="3">
    <location>
        <begin position="51"/>
        <end position="352"/>
    </location>
</feature>
<gene>
    <name evidence="4" type="ORF">HCN52_04290</name>
</gene>
<feature type="transmembrane region" description="Helical" evidence="2">
    <location>
        <begin position="267"/>
        <end position="292"/>
    </location>
</feature>
<dbReference type="EMBL" id="JAAVJC010000017">
    <property type="protein sequence ID" value="NJQ14174.1"/>
    <property type="molecule type" value="Genomic_DNA"/>
</dbReference>
<keyword evidence="2" id="KW-1133">Transmembrane helix</keyword>
<sequence length="422" mass="46531">MLHVRDHTVLTADRPTPVPETGAPGAERGRAGRAREPAAPPTAKPRAARDPYFDNVKYLAIVLVAMGHAWTPLMDSSRAASALYMFVYTFHMPAFIVVAGYFSRSFTGRPDQLRRLVTGIGVPYLVFEVAYIAFHRQVHGGDHPWSLLDPYYVTWFLLALFVWRLTAPFWRIIRYPVPVALGIAALASVSPELGDDFNIQRVLQFLPFFVLGLTLRREHFERLRRPDVRLMAVPALVGGLLVAYWAVPRMSARWFYRTNSAQEMGHLWWTGPAMTLALFGAGLVLTAAFLAWVPAHATWYTALGAGTLYGYLLHGFLAKGSRWWGWYEAEWISTPLGQVTVTALAAAVVTVLCTAPVRRLFRPAVEPAMNWAFRSTGSDGGRGRPVGAHRGTDHRATGAGTDGRPPGAATAPAQRRDGDAPG</sequence>
<dbReference type="InterPro" id="IPR002656">
    <property type="entry name" value="Acyl_transf_3_dom"/>
</dbReference>
<proteinExistence type="predicted"/>
<evidence type="ECO:0000259" key="3">
    <source>
        <dbReference type="Pfam" id="PF01757"/>
    </source>
</evidence>
<feature type="transmembrane region" description="Helical" evidence="2">
    <location>
        <begin position="115"/>
        <end position="134"/>
    </location>
</feature>
<dbReference type="PANTHER" id="PTHR37312">
    <property type="entry name" value="MEMBRANE-BOUND ACYLTRANSFERASE YKRP-RELATED"/>
    <property type="match status" value="1"/>
</dbReference>
<feature type="transmembrane region" description="Helical" evidence="2">
    <location>
        <begin position="337"/>
        <end position="357"/>
    </location>
</feature>
<feature type="transmembrane region" description="Helical" evidence="2">
    <location>
        <begin position="82"/>
        <end position="103"/>
    </location>
</feature>
<dbReference type="InterPro" id="IPR052734">
    <property type="entry name" value="Nod_factor_acetyltransferase"/>
</dbReference>
<keyword evidence="2" id="KW-0472">Membrane</keyword>
<keyword evidence="2" id="KW-0812">Transmembrane</keyword>
<dbReference type="PANTHER" id="PTHR37312:SF1">
    <property type="entry name" value="MEMBRANE-BOUND ACYLTRANSFERASE YKRP-RELATED"/>
    <property type="match status" value="1"/>
</dbReference>
<evidence type="ECO:0000313" key="5">
    <source>
        <dbReference type="Proteomes" id="UP000727056"/>
    </source>
</evidence>
<evidence type="ECO:0000256" key="1">
    <source>
        <dbReference type="SAM" id="MobiDB-lite"/>
    </source>
</evidence>
<feature type="transmembrane region" description="Helical" evidence="2">
    <location>
        <begin position="228"/>
        <end position="247"/>
    </location>
</feature>
<evidence type="ECO:0000313" key="4">
    <source>
        <dbReference type="EMBL" id="NJQ14174.1"/>
    </source>
</evidence>
<protein>
    <submittedName>
        <fullName evidence="4">Acyltransferase family protein</fullName>
    </submittedName>
</protein>
<feature type="compositionally biased region" description="Basic and acidic residues" evidence="1">
    <location>
        <begin position="27"/>
        <end position="36"/>
    </location>
</feature>
<reference evidence="4 5" key="1">
    <citation type="submission" date="2020-03" db="EMBL/GenBank/DDBJ databases">
        <title>Draft genome of Streptomyces sp. ventii, isolated from the Axial Seamount in the Pacific Ocean, and resequencing of the two type strains Streptomyces lonarensis strain NCL 716 and Streptomyces bohaiensis strain 11A07.</title>
        <authorList>
            <person name="Loughran R.M."/>
            <person name="Pfannmuller K.M."/>
            <person name="Wasson B.J."/>
            <person name="Deadmond M.C."/>
            <person name="Paddock B.E."/>
            <person name="Koyack M.J."/>
            <person name="Gallegos D.A."/>
            <person name="Mitchell E.A."/>
            <person name="Ushijima B."/>
            <person name="Saw J.H."/>
            <person name="Mcphail K.L."/>
            <person name="Videau P."/>
        </authorList>
    </citation>
    <scope>NUCLEOTIDE SEQUENCE [LARGE SCALE GENOMIC DNA]</scope>
    <source>
        <strain evidence="4 5">11A07</strain>
    </source>
</reference>
<dbReference type="Proteomes" id="UP000727056">
    <property type="component" value="Unassembled WGS sequence"/>
</dbReference>
<keyword evidence="4" id="KW-0012">Acyltransferase</keyword>
<evidence type="ECO:0000256" key="2">
    <source>
        <dbReference type="SAM" id="Phobius"/>
    </source>
</evidence>
<keyword evidence="4" id="KW-0808">Transferase</keyword>
<feature type="region of interest" description="Disordered" evidence="1">
    <location>
        <begin position="1"/>
        <end position="47"/>
    </location>
</feature>
<feature type="region of interest" description="Disordered" evidence="1">
    <location>
        <begin position="376"/>
        <end position="422"/>
    </location>
</feature>